<evidence type="ECO:0000313" key="3">
    <source>
        <dbReference type="EMBL" id="KKY21655.1"/>
    </source>
</evidence>
<evidence type="ECO:0000313" key="4">
    <source>
        <dbReference type="Proteomes" id="UP000034182"/>
    </source>
</evidence>
<dbReference type="Proteomes" id="UP000034182">
    <property type="component" value="Unassembled WGS sequence"/>
</dbReference>
<feature type="compositionally biased region" description="Basic and acidic residues" evidence="1">
    <location>
        <begin position="41"/>
        <end position="50"/>
    </location>
</feature>
<feature type="region of interest" description="Disordered" evidence="1">
    <location>
        <begin position="41"/>
        <end position="66"/>
    </location>
</feature>
<comment type="caution">
    <text evidence="3">The sequence shown here is derived from an EMBL/GenBank/DDBJ whole genome shotgun (WGS) entry which is preliminary data.</text>
</comment>
<feature type="transmembrane region" description="Helical" evidence="2">
    <location>
        <begin position="16"/>
        <end position="34"/>
    </location>
</feature>
<reference evidence="3 4" key="2">
    <citation type="submission" date="2015-05" db="EMBL/GenBank/DDBJ databases">
        <title>Distinctive expansion of gene families associated with plant cell wall degradation and secondary metabolism in the genomes of grapevine trunk pathogens.</title>
        <authorList>
            <person name="Lawrence D.P."/>
            <person name="Travadon R."/>
            <person name="Rolshausen P.E."/>
            <person name="Baumgartner K."/>
        </authorList>
    </citation>
    <scope>NUCLEOTIDE SEQUENCE [LARGE SCALE GENOMIC DNA]</scope>
    <source>
        <strain evidence="3">DS831</strain>
    </source>
</reference>
<keyword evidence="2" id="KW-0812">Transmembrane</keyword>
<reference evidence="3 4" key="1">
    <citation type="submission" date="2015-03" db="EMBL/GenBank/DDBJ databases">
        <authorList>
            <person name="Morales-Cruz A."/>
            <person name="Amrine K.C."/>
            <person name="Cantu D."/>
        </authorList>
    </citation>
    <scope>NUCLEOTIDE SEQUENCE [LARGE SCALE GENOMIC DNA]</scope>
    <source>
        <strain evidence="3">DS831</strain>
    </source>
</reference>
<sequence length="123" mass="13489">MRSLPELLFGVGDMDFLKIVLAVLFSVSFGIVLFTSRMENSGRRAHDKSNNHSPASGPSTARLRRGSTVAADAVPVIGSRDYRLQHAMDEQVREQVTRAAAHATAVAHDEDCECCALENKYEL</sequence>
<evidence type="ECO:0000256" key="1">
    <source>
        <dbReference type="SAM" id="MobiDB-lite"/>
    </source>
</evidence>
<protein>
    <submittedName>
        <fullName evidence="3">Uncharacterized protein</fullName>
    </submittedName>
</protein>
<gene>
    <name evidence="3" type="ORF">UCDDS831_g04180</name>
</gene>
<name>A0A0G2GYE0_9PEZI</name>
<accession>A0A0G2GYE0</accession>
<keyword evidence="2" id="KW-0472">Membrane</keyword>
<organism evidence="3 4">
    <name type="scientific">Diplodia seriata</name>
    <dbReference type="NCBI Taxonomy" id="420778"/>
    <lineage>
        <taxon>Eukaryota</taxon>
        <taxon>Fungi</taxon>
        <taxon>Dikarya</taxon>
        <taxon>Ascomycota</taxon>
        <taxon>Pezizomycotina</taxon>
        <taxon>Dothideomycetes</taxon>
        <taxon>Dothideomycetes incertae sedis</taxon>
        <taxon>Botryosphaeriales</taxon>
        <taxon>Botryosphaeriaceae</taxon>
        <taxon>Diplodia</taxon>
    </lineage>
</organism>
<keyword evidence="2" id="KW-1133">Transmembrane helix</keyword>
<proteinExistence type="predicted"/>
<dbReference type="AlphaFoldDB" id="A0A0G2GYE0"/>
<dbReference type="EMBL" id="LAQI01000082">
    <property type="protein sequence ID" value="KKY21655.1"/>
    <property type="molecule type" value="Genomic_DNA"/>
</dbReference>
<evidence type="ECO:0000256" key="2">
    <source>
        <dbReference type="SAM" id="Phobius"/>
    </source>
</evidence>